<evidence type="ECO:0000313" key="2">
    <source>
        <dbReference type="EMBL" id="MBD7984463.1"/>
    </source>
</evidence>
<organism evidence="2 3">
    <name type="scientific">Sporosarcina quadrami</name>
    <dbReference type="NCBI Taxonomy" id="2762234"/>
    <lineage>
        <taxon>Bacteria</taxon>
        <taxon>Bacillati</taxon>
        <taxon>Bacillota</taxon>
        <taxon>Bacilli</taxon>
        <taxon>Bacillales</taxon>
        <taxon>Caryophanaceae</taxon>
        <taxon>Sporosarcina</taxon>
    </lineage>
</organism>
<dbReference type="EMBL" id="JACSQN010000005">
    <property type="protein sequence ID" value="MBD7984463.1"/>
    <property type="molecule type" value="Genomic_DNA"/>
</dbReference>
<keyword evidence="3" id="KW-1185">Reference proteome</keyword>
<gene>
    <name evidence="2" type="ORF">H9649_07720</name>
</gene>
<evidence type="ECO:0000256" key="1">
    <source>
        <dbReference type="SAM" id="Phobius"/>
    </source>
</evidence>
<keyword evidence="1" id="KW-0812">Transmembrane</keyword>
<evidence type="ECO:0000313" key="3">
    <source>
        <dbReference type="Proteomes" id="UP000626786"/>
    </source>
</evidence>
<dbReference type="Proteomes" id="UP000626786">
    <property type="component" value="Unassembled WGS sequence"/>
</dbReference>
<keyword evidence="1" id="KW-1133">Transmembrane helix</keyword>
<dbReference type="RefSeq" id="WP_191694150.1">
    <property type="nucleotide sequence ID" value="NZ_JACSQN010000005.1"/>
</dbReference>
<sequence>MPSTQSNWYVRFGCLAPIIAIATFIYFVNRNSVLYGFIFFALFFGFAVLFLTLSTKAEDKAKEKQIVHLNSYTPQSSYTESRVFVSYDLLSKIAVDEKRRRIHFWEPGKLDGKQVKKAYLHMPYTHKDYSYNQLLAIEVFINGTREETIVNDSPQTIERLKALGQSVEQIIGDKIPLIRKMINRKIATVEMKLLIDDEEKPYRIIRFYSDLDKRMKRNSKGFIAVKDEVEQWVSFLTFIMNQK</sequence>
<name>A0ABR8U9S9_9BACL</name>
<protein>
    <submittedName>
        <fullName evidence="2">Uncharacterized protein</fullName>
    </submittedName>
</protein>
<accession>A0ABR8U9S9</accession>
<comment type="caution">
    <text evidence="2">The sequence shown here is derived from an EMBL/GenBank/DDBJ whole genome shotgun (WGS) entry which is preliminary data.</text>
</comment>
<feature type="transmembrane region" description="Helical" evidence="1">
    <location>
        <begin position="34"/>
        <end position="54"/>
    </location>
</feature>
<keyword evidence="1" id="KW-0472">Membrane</keyword>
<feature type="transmembrane region" description="Helical" evidence="1">
    <location>
        <begin position="9"/>
        <end position="28"/>
    </location>
</feature>
<proteinExistence type="predicted"/>
<reference evidence="2 3" key="1">
    <citation type="submission" date="2020-08" db="EMBL/GenBank/DDBJ databases">
        <title>A Genomic Blueprint of the Chicken Gut Microbiome.</title>
        <authorList>
            <person name="Gilroy R."/>
            <person name="Ravi A."/>
            <person name="Getino M."/>
            <person name="Pursley I."/>
            <person name="Horton D.L."/>
            <person name="Alikhan N.-F."/>
            <person name="Baker D."/>
            <person name="Gharbi K."/>
            <person name="Hall N."/>
            <person name="Watson M."/>
            <person name="Adriaenssens E.M."/>
            <person name="Foster-Nyarko E."/>
            <person name="Jarju S."/>
            <person name="Secka A."/>
            <person name="Antonio M."/>
            <person name="Oren A."/>
            <person name="Chaudhuri R."/>
            <person name="La Ragione R.M."/>
            <person name="Hildebrand F."/>
            <person name="Pallen M.J."/>
        </authorList>
    </citation>
    <scope>NUCLEOTIDE SEQUENCE [LARGE SCALE GENOMIC DNA]</scope>
    <source>
        <strain evidence="2 3">Sa2YVA2</strain>
    </source>
</reference>